<comment type="caution">
    <text evidence="2">The sequence shown here is derived from an EMBL/GenBank/DDBJ whole genome shotgun (WGS) entry which is preliminary data.</text>
</comment>
<reference evidence="2" key="2">
    <citation type="submission" date="2020-08" db="EMBL/GenBank/DDBJ databases">
        <title>Plant Genome Project.</title>
        <authorList>
            <person name="Zhang R.-G."/>
        </authorList>
    </citation>
    <scope>NUCLEOTIDE SEQUENCE</scope>
    <source>
        <strain evidence="2">Huo1</strain>
        <tissue evidence="2">Leaf</tissue>
    </source>
</reference>
<reference evidence="2" key="1">
    <citation type="submission" date="2018-01" db="EMBL/GenBank/DDBJ databases">
        <authorList>
            <person name="Mao J.F."/>
        </authorList>
    </citation>
    <scope>NUCLEOTIDE SEQUENCE</scope>
    <source>
        <strain evidence="2">Huo1</strain>
        <tissue evidence="2">Leaf</tissue>
    </source>
</reference>
<dbReference type="Proteomes" id="UP000298416">
    <property type="component" value="Unassembled WGS sequence"/>
</dbReference>
<organism evidence="2">
    <name type="scientific">Salvia splendens</name>
    <name type="common">Scarlet sage</name>
    <dbReference type="NCBI Taxonomy" id="180675"/>
    <lineage>
        <taxon>Eukaryota</taxon>
        <taxon>Viridiplantae</taxon>
        <taxon>Streptophyta</taxon>
        <taxon>Embryophyta</taxon>
        <taxon>Tracheophyta</taxon>
        <taxon>Spermatophyta</taxon>
        <taxon>Magnoliopsida</taxon>
        <taxon>eudicotyledons</taxon>
        <taxon>Gunneridae</taxon>
        <taxon>Pentapetalae</taxon>
        <taxon>asterids</taxon>
        <taxon>lamiids</taxon>
        <taxon>Lamiales</taxon>
        <taxon>Lamiaceae</taxon>
        <taxon>Nepetoideae</taxon>
        <taxon>Mentheae</taxon>
        <taxon>Salviinae</taxon>
        <taxon>Salvia</taxon>
        <taxon>Salvia subgen. Calosphace</taxon>
        <taxon>core Calosphace</taxon>
    </lineage>
</organism>
<dbReference type="Gene3D" id="2.90.10.10">
    <property type="entry name" value="Bulb-type lectin domain"/>
    <property type="match status" value="1"/>
</dbReference>
<dbReference type="InterPro" id="IPR036426">
    <property type="entry name" value="Bulb-type_lectin_dom_sf"/>
</dbReference>
<dbReference type="AlphaFoldDB" id="A0A8X8ZV00"/>
<evidence type="ECO:0000256" key="1">
    <source>
        <dbReference type="ARBA" id="ARBA00022729"/>
    </source>
</evidence>
<proteinExistence type="predicted"/>
<keyword evidence="1" id="KW-0732">Signal</keyword>
<name>A0A8X8ZV00_SALSN</name>
<dbReference type="EMBL" id="PNBA02000007">
    <property type="protein sequence ID" value="KAG6417596.1"/>
    <property type="molecule type" value="Genomic_DNA"/>
</dbReference>
<protein>
    <submittedName>
        <fullName evidence="2">Uncharacterized protein</fullName>
    </submittedName>
</protein>
<evidence type="ECO:0000313" key="2">
    <source>
        <dbReference type="EMBL" id="KAG6417596.1"/>
    </source>
</evidence>
<sequence length="243" mass="27230">MGYSGPARYGGLCRHARQRKPCACLQCFSHPVAEFFIPPLTLYYQLRSYPSDENVNAYWSSDTRDAGFQMIFNNSGIINLIRQNGTILRPLFGSGSLAGQFYQRLVLEHDGVLCHYVYDDSLLPSLSLAWSVRNFEPSNICHAIREDDIGGGPCVFNAYCSIKPDGRSTCHGSSGYYSRDGFIGCAPEFVQHRCDLQQAQDAQSFTFNEMSGVNWRFKDYAIFRDVEEAGAANHAFLIVSVLL</sequence>
<gene>
    <name evidence="2" type="ORF">SASPL_119780</name>
</gene>
<accession>A0A8X8ZV00</accession>
<keyword evidence="3" id="KW-1185">Reference proteome</keyword>
<evidence type="ECO:0000313" key="3">
    <source>
        <dbReference type="Proteomes" id="UP000298416"/>
    </source>
</evidence>